<proteinExistence type="inferred from homology"/>
<gene>
    <name evidence="3" type="ORF">BDV96DRAFT_495834</name>
</gene>
<sequence length="319" mass="35303">MFSGVFLALLAGALASKVPDVSSTLQNILKNTDGSNKYTYPTDFTRGIIPKPLHSHNDYWRDVPFYTGLSYGAVSTEADVWLINGTLHVSDTRLLLIGHEISALTDDRTLDSLYIQPILDTLKRQNPETKFVTAPTSNGVFDTSSGQTLYLFIDLKTSGTETWPAVLDALKPLKDGNYLSTYDGTTFTSRAVTIIGTGNTPIWLVQAATPRYAFYDAPLALLSTTYSNVTAFDSPIASTDFAVQFGEVRNQEFNETQLDTLRAQLKTAHGKGIKARYWDQPGWPVGTRNAVWRILWDEGADLINVDDIKAAAEFWENRG</sequence>
<dbReference type="Proteomes" id="UP000799770">
    <property type="component" value="Unassembled WGS sequence"/>
</dbReference>
<dbReference type="CDD" id="cd08577">
    <property type="entry name" value="PI-PLCc_GDPD_SF_unchar3"/>
    <property type="match status" value="1"/>
</dbReference>
<dbReference type="InterPro" id="IPR039559">
    <property type="entry name" value="AIM6_PI-PLC-like_dom"/>
</dbReference>
<dbReference type="SUPFAM" id="SSF51695">
    <property type="entry name" value="PLC-like phosphodiesterases"/>
    <property type="match status" value="1"/>
</dbReference>
<evidence type="ECO:0000313" key="4">
    <source>
        <dbReference type="Proteomes" id="UP000799770"/>
    </source>
</evidence>
<dbReference type="InterPro" id="IPR017946">
    <property type="entry name" value="PLC-like_Pdiesterase_TIM-brl"/>
</dbReference>
<dbReference type="PANTHER" id="PTHR31571:SF5">
    <property type="entry name" value="ALTERED INHERITANCE OF MITOCHONDRIA PROTEIN 6"/>
    <property type="match status" value="1"/>
</dbReference>
<dbReference type="GO" id="GO:0006629">
    <property type="term" value="P:lipid metabolic process"/>
    <property type="evidence" value="ECO:0007669"/>
    <property type="project" value="InterPro"/>
</dbReference>
<dbReference type="AlphaFoldDB" id="A0A6A5Z2C6"/>
<evidence type="ECO:0000313" key="3">
    <source>
        <dbReference type="EMBL" id="KAF2113550.1"/>
    </source>
</evidence>
<feature type="signal peptide" evidence="2">
    <location>
        <begin position="1"/>
        <end position="15"/>
    </location>
</feature>
<evidence type="ECO:0000256" key="1">
    <source>
        <dbReference type="ARBA" id="ARBA00008858"/>
    </source>
</evidence>
<organism evidence="3 4">
    <name type="scientific">Lophiotrema nucula</name>
    <dbReference type="NCBI Taxonomy" id="690887"/>
    <lineage>
        <taxon>Eukaryota</taxon>
        <taxon>Fungi</taxon>
        <taxon>Dikarya</taxon>
        <taxon>Ascomycota</taxon>
        <taxon>Pezizomycotina</taxon>
        <taxon>Dothideomycetes</taxon>
        <taxon>Pleosporomycetidae</taxon>
        <taxon>Pleosporales</taxon>
        <taxon>Lophiotremataceae</taxon>
        <taxon>Lophiotrema</taxon>
    </lineage>
</organism>
<keyword evidence="4" id="KW-1185">Reference proteome</keyword>
<name>A0A6A5Z2C6_9PLEO</name>
<keyword evidence="2" id="KW-0732">Signal</keyword>
<dbReference type="GO" id="GO:0008081">
    <property type="term" value="F:phosphoric diester hydrolase activity"/>
    <property type="evidence" value="ECO:0007669"/>
    <property type="project" value="InterPro"/>
</dbReference>
<protein>
    <submittedName>
        <fullName evidence="3">Uncharacterized protein</fullName>
    </submittedName>
</protein>
<accession>A0A6A5Z2C6</accession>
<dbReference type="PANTHER" id="PTHR31571">
    <property type="entry name" value="ALTERED INHERITANCE OF MITOCHONDRIA PROTEIN 6"/>
    <property type="match status" value="1"/>
</dbReference>
<evidence type="ECO:0000256" key="2">
    <source>
        <dbReference type="SAM" id="SignalP"/>
    </source>
</evidence>
<comment type="similarity">
    <text evidence="1">Belongs to the AIM6 family.</text>
</comment>
<dbReference type="OrthoDB" id="4153866at2759"/>
<reference evidence="3" key="1">
    <citation type="journal article" date="2020" name="Stud. Mycol.">
        <title>101 Dothideomycetes genomes: a test case for predicting lifestyles and emergence of pathogens.</title>
        <authorList>
            <person name="Haridas S."/>
            <person name="Albert R."/>
            <person name="Binder M."/>
            <person name="Bloem J."/>
            <person name="Labutti K."/>
            <person name="Salamov A."/>
            <person name="Andreopoulos B."/>
            <person name="Baker S."/>
            <person name="Barry K."/>
            <person name="Bills G."/>
            <person name="Bluhm B."/>
            <person name="Cannon C."/>
            <person name="Castanera R."/>
            <person name="Culley D."/>
            <person name="Daum C."/>
            <person name="Ezra D."/>
            <person name="Gonzalez J."/>
            <person name="Henrissat B."/>
            <person name="Kuo A."/>
            <person name="Liang C."/>
            <person name="Lipzen A."/>
            <person name="Lutzoni F."/>
            <person name="Magnuson J."/>
            <person name="Mondo S."/>
            <person name="Nolan M."/>
            <person name="Ohm R."/>
            <person name="Pangilinan J."/>
            <person name="Park H.-J."/>
            <person name="Ramirez L."/>
            <person name="Alfaro M."/>
            <person name="Sun H."/>
            <person name="Tritt A."/>
            <person name="Yoshinaga Y."/>
            <person name="Zwiers L.-H."/>
            <person name="Turgeon B."/>
            <person name="Goodwin S."/>
            <person name="Spatafora J."/>
            <person name="Crous P."/>
            <person name="Grigoriev I."/>
        </authorList>
    </citation>
    <scope>NUCLEOTIDE SEQUENCE</scope>
    <source>
        <strain evidence="3">CBS 627.86</strain>
    </source>
</reference>
<dbReference type="InterPro" id="IPR051236">
    <property type="entry name" value="HAT_RTT109-like"/>
</dbReference>
<feature type="chain" id="PRO_5025668660" evidence="2">
    <location>
        <begin position="16"/>
        <end position="319"/>
    </location>
</feature>
<dbReference type="EMBL" id="ML977327">
    <property type="protein sequence ID" value="KAF2113550.1"/>
    <property type="molecule type" value="Genomic_DNA"/>
</dbReference>